<evidence type="ECO:0000259" key="7">
    <source>
        <dbReference type="PROSITE" id="PS50110"/>
    </source>
</evidence>
<gene>
    <name evidence="8" type="ORF">HNQ39_003277</name>
</gene>
<dbReference type="PANTHER" id="PTHR44591:SF3">
    <property type="entry name" value="RESPONSE REGULATORY DOMAIN-CONTAINING PROTEIN"/>
    <property type="match status" value="1"/>
</dbReference>
<sequence>MTKRILAVDDEDSITRILQVNLERAGYTVDTAASGHEALTCLLQNDYDLLISDVMMPEMDGLELIEHIRQSPELVKLPVILLTARSSENDITRGYIKGTDLYLTKPFDPNELRVWVGRMLTSEKE</sequence>
<evidence type="ECO:0000313" key="9">
    <source>
        <dbReference type="Proteomes" id="UP000520814"/>
    </source>
</evidence>
<keyword evidence="5" id="KW-0804">Transcription</keyword>
<comment type="caution">
    <text evidence="8">The sequence shown here is derived from an EMBL/GenBank/DDBJ whole genome shotgun (WGS) entry which is preliminary data.</text>
</comment>
<name>A0A7W9W8D2_ARMRO</name>
<dbReference type="GO" id="GO:0003677">
    <property type="term" value="F:DNA binding"/>
    <property type="evidence" value="ECO:0007669"/>
    <property type="project" value="UniProtKB-KW"/>
</dbReference>
<keyword evidence="1 6" id="KW-0597">Phosphoprotein</keyword>
<dbReference type="CDD" id="cd17574">
    <property type="entry name" value="REC_OmpR"/>
    <property type="match status" value="1"/>
</dbReference>
<feature type="domain" description="Response regulatory" evidence="7">
    <location>
        <begin position="4"/>
        <end position="120"/>
    </location>
</feature>
<dbReference type="SUPFAM" id="SSF52172">
    <property type="entry name" value="CheY-like"/>
    <property type="match status" value="1"/>
</dbReference>
<dbReference type="GO" id="GO:0000160">
    <property type="term" value="P:phosphorelay signal transduction system"/>
    <property type="evidence" value="ECO:0007669"/>
    <property type="project" value="UniProtKB-KW"/>
</dbReference>
<evidence type="ECO:0000256" key="4">
    <source>
        <dbReference type="ARBA" id="ARBA00023125"/>
    </source>
</evidence>
<evidence type="ECO:0000256" key="2">
    <source>
        <dbReference type="ARBA" id="ARBA00023012"/>
    </source>
</evidence>
<keyword evidence="3" id="KW-0805">Transcription regulation</keyword>
<evidence type="ECO:0000256" key="1">
    <source>
        <dbReference type="ARBA" id="ARBA00022553"/>
    </source>
</evidence>
<dbReference type="SMART" id="SM00448">
    <property type="entry name" value="REC"/>
    <property type="match status" value="1"/>
</dbReference>
<dbReference type="RefSeq" id="WP_184198480.1">
    <property type="nucleotide sequence ID" value="NZ_JACHGW010000003.1"/>
</dbReference>
<reference evidence="8 9" key="1">
    <citation type="submission" date="2020-08" db="EMBL/GenBank/DDBJ databases">
        <title>Genomic Encyclopedia of Type Strains, Phase IV (KMG-IV): sequencing the most valuable type-strain genomes for metagenomic binning, comparative biology and taxonomic classification.</title>
        <authorList>
            <person name="Goeker M."/>
        </authorList>
    </citation>
    <scope>NUCLEOTIDE SEQUENCE [LARGE SCALE GENOMIC DNA]</scope>
    <source>
        <strain evidence="8 9">DSM 23562</strain>
    </source>
</reference>
<evidence type="ECO:0000256" key="3">
    <source>
        <dbReference type="ARBA" id="ARBA00023015"/>
    </source>
</evidence>
<dbReference type="InterPro" id="IPR050595">
    <property type="entry name" value="Bact_response_regulator"/>
</dbReference>
<dbReference type="InterPro" id="IPR011006">
    <property type="entry name" value="CheY-like_superfamily"/>
</dbReference>
<evidence type="ECO:0000256" key="5">
    <source>
        <dbReference type="ARBA" id="ARBA00023163"/>
    </source>
</evidence>
<evidence type="ECO:0000313" key="8">
    <source>
        <dbReference type="EMBL" id="MBB6051467.1"/>
    </source>
</evidence>
<keyword evidence="2" id="KW-0902">Two-component regulatory system</keyword>
<dbReference type="EMBL" id="JACHGW010000003">
    <property type="protein sequence ID" value="MBB6051467.1"/>
    <property type="molecule type" value="Genomic_DNA"/>
</dbReference>
<dbReference type="InterPro" id="IPR001789">
    <property type="entry name" value="Sig_transdc_resp-reg_receiver"/>
</dbReference>
<dbReference type="Gene3D" id="3.40.50.2300">
    <property type="match status" value="1"/>
</dbReference>
<protein>
    <submittedName>
        <fullName evidence="8">Two-component system alkaline phosphatase synthesis response regulator PhoP/two-component system response regulator VicR</fullName>
    </submittedName>
</protein>
<dbReference type="PROSITE" id="PS50110">
    <property type="entry name" value="RESPONSE_REGULATORY"/>
    <property type="match status" value="1"/>
</dbReference>
<keyword evidence="4" id="KW-0238">DNA-binding</keyword>
<dbReference type="FunFam" id="3.40.50.2300:FF:000001">
    <property type="entry name" value="DNA-binding response regulator PhoB"/>
    <property type="match status" value="1"/>
</dbReference>
<feature type="modified residue" description="4-aspartylphosphate" evidence="6">
    <location>
        <position position="53"/>
    </location>
</feature>
<dbReference type="PANTHER" id="PTHR44591">
    <property type="entry name" value="STRESS RESPONSE REGULATOR PROTEIN 1"/>
    <property type="match status" value="1"/>
</dbReference>
<evidence type="ECO:0000256" key="6">
    <source>
        <dbReference type="PROSITE-ProRule" id="PRU00169"/>
    </source>
</evidence>
<proteinExistence type="predicted"/>
<organism evidence="8 9">
    <name type="scientific">Armatimonas rosea</name>
    <dbReference type="NCBI Taxonomy" id="685828"/>
    <lineage>
        <taxon>Bacteria</taxon>
        <taxon>Bacillati</taxon>
        <taxon>Armatimonadota</taxon>
        <taxon>Armatimonadia</taxon>
        <taxon>Armatimonadales</taxon>
        <taxon>Armatimonadaceae</taxon>
        <taxon>Armatimonas</taxon>
    </lineage>
</organism>
<dbReference type="AlphaFoldDB" id="A0A7W9W8D2"/>
<accession>A0A7W9W8D2</accession>
<dbReference type="Pfam" id="PF00072">
    <property type="entry name" value="Response_reg"/>
    <property type="match status" value="1"/>
</dbReference>
<keyword evidence="9" id="KW-1185">Reference proteome</keyword>
<dbReference type="Proteomes" id="UP000520814">
    <property type="component" value="Unassembled WGS sequence"/>
</dbReference>